<evidence type="ECO:0000313" key="11">
    <source>
        <dbReference type="Proteomes" id="UP000504752"/>
    </source>
</evidence>
<evidence type="ECO:0000256" key="3">
    <source>
        <dbReference type="ARBA" id="ARBA00022448"/>
    </source>
</evidence>
<feature type="transmembrane region" description="Helical" evidence="8">
    <location>
        <begin position="261"/>
        <end position="281"/>
    </location>
</feature>
<dbReference type="RefSeq" id="WP_159524134.1">
    <property type="nucleotide sequence ID" value="NZ_CP053642.1"/>
</dbReference>
<evidence type="ECO:0000256" key="1">
    <source>
        <dbReference type="ARBA" id="ARBA00004429"/>
    </source>
</evidence>
<dbReference type="AlphaFoldDB" id="A0A6M8B614"/>
<keyword evidence="3" id="KW-0813">Transport</keyword>
<comment type="subcellular location">
    <subcellularLocation>
        <location evidence="1">Cell inner membrane</location>
        <topology evidence="1">Multi-pass membrane protein</topology>
    </subcellularLocation>
</comment>
<reference evidence="10 11" key="1">
    <citation type="submission" date="2020-05" db="EMBL/GenBank/DDBJ databases">
        <title>Actinomyces sp. zg-325.</title>
        <authorList>
            <person name="Yang C."/>
        </authorList>
    </citation>
    <scope>NUCLEOTIDE SEQUENCE [LARGE SCALE GENOMIC DNA]</scope>
    <source>
        <strain evidence="11">zg-325</strain>
    </source>
</reference>
<evidence type="ECO:0000256" key="8">
    <source>
        <dbReference type="SAM" id="Phobius"/>
    </source>
</evidence>
<evidence type="ECO:0000256" key="2">
    <source>
        <dbReference type="ARBA" id="ARBA00007783"/>
    </source>
</evidence>
<evidence type="ECO:0000259" key="9">
    <source>
        <dbReference type="Pfam" id="PF01061"/>
    </source>
</evidence>
<keyword evidence="4" id="KW-1003">Cell membrane</keyword>
<comment type="similarity">
    <text evidence="2">Belongs to the ABC-2 integral membrane protein family.</text>
</comment>
<dbReference type="PANTHER" id="PTHR30413:SF8">
    <property type="entry name" value="TRANSPORT PERMEASE PROTEIN"/>
    <property type="match status" value="1"/>
</dbReference>
<name>A0A6M8B614_9ACTO</name>
<keyword evidence="11" id="KW-1185">Reference proteome</keyword>
<protein>
    <submittedName>
        <fullName evidence="10">ABC transporter permease</fullName>
    </submittedName>
</protein>
<dbReference type="GO" id="GO:0015920">
    <property type="term" value="P:lipopolysaccharide transport"/>
    <property type="evidence" value="ECO:0007669"/>
    <property type="project" value="TreeGrafter"/>
</dbReference>
<evidence type="ECO:0000256" key="7">
    <source>
        <dbReference type="ARBA" id="ARBA00023136"/>
    </source>
</evidence>
<dbReference type="Pfam" id="PF01061">
    <property type="entry name" value="ABC2_membrane"/>
    <property type="match status" value="1"/>
</dbReference>
<dbReference type="GO" id="GO:0005886">
    <property type="term" value="C:plasma membrane"/>
    <property type="evidence" value="ECO:0007669"/>
    <property type="project" value="UniProtKB-SubCell"/>
</dbReference>
<accession>A0A6M8B614</accession>
<dbReference type="KEGG" id="amam:HPC72_07120"/>
<dbReference type="Proteomes" id="UP000504752">
    <property type="component" value="Chromosome"/>
</dbReference>
<evidence type="ECO:0000256" key="6">
    <source>
        <dbReference type="ARBA" id="ARBA00022989"/>
    </source>
</evidence>
<proteinExistence type="inferred from homology"/>
<evidence type="ECO:0000256" key="5">
    <source>
        <dbReference type="ARBA" id="ARBA00022692"/>
    </source>
</evidence>
<dbReference type="EMBL" id="CP053642">
    <property type="protein sequence ID" value="QKD80020.1"/>
    <property type="molecule type" value="Genomic_DNA"/>
</dbReference>
<keyword evidence="6 8" id="KW-1133">Transmembrane helix</keyword>
<dbReference type="GO" id="GO:0140359">
    <property type="term" value="F:ABC-type transporter activity"/>
    <property type="evidence" value="ECO:0007669"/>
    <property type="project" value="InterPro"/>
</dbReference>
<feature type="transmembrane region" description="Helical" evidence="8">
    <location>
        <begin position="91"/>
        <end position="110"/>
    </location>
</feature>
<gene>
    <name evidence="10" type="ORF">HPC72_07120</name>
</gene>
<keyword evidence="5 8" id="KW-0812">Transmembrane</keyword>
<feature type="transmembrane region" description="Helical" evidence="8">
    <location>
        <begin position="166"/>
        <end position="190"/>
    </location>
</feature>
<feature type="transmembrane region" description="Helical" evidence="8">
    <location>
        <begin position="202"/>
        <end position="221"/>
    </location>
</feature>
<evidence type="ECO:0000256" key="4">
    <source>
        <dbReference type="ARBA" id="ARBA00022475"/>
    </source>
</evidence>
<feature type="transmembrane region" description="Helical" evidence="8">
    <location>
        <begin position="57"/>
        <end position="79"/>
    </location>
</feature>
<sequence>MSISPAEPWVERPDLAGLRPVGKRPPLLAYIRRTWRRRHFIWADARARALGTQRGTLLGNIWLIVKPMLDALVFFVVFGLLLETNRGIDNFVGYLLVGVTMFPTLQRAITGGGQVMFAGRNLIRSFSFPRVALPISFTIRGALDTLPPLAALLIIVMILPPHAWPSWHWVLIAPIFALQSLLALGLALFTSRITAQLPDMRNVWPFVAQFWYFGSGVFFSFDKMTHRPAARLVVDWNPGYKLLAMYRDVILYQRVPPGRDWAVMGLWALITVGAGYVLFWMREESYGVER</sequence>
<evidence type="ECO:0000313" key="10">
    <source>
        <dbReference type="EMBL" id="QKD80020.1"/>
    </source>
</evidence>
<feature type="domain" description="ABC-2 type transporter transmembrane" evidence="9">
    <location>
        <begin position="52"/>
        <end position="249"/>
    </location>
</feature>
<organism evidence="10 11">
    <name type="scientific">Actinomyces marmotae</name>
    <dbReference type="NCBI Taxonomy" id="2737173"/>
    <lineage>
        <taxon>Bacteria</taxon>
        <taxon>Bacillati</taxon>
        <taxon>Actinomycetota</taxon>
        <taxon>Actinomycetes</taxon>
        <taxon>Actinomycetales</taxon>
        <taxon>Actinomycetaceae</taxon>
        <taxon>Actinomyces</taxon>
    </lineage>
</organism>
<dbReference type="PANTHER" id="PTHR30413">
    <property type="entry name" value="INNER MEMBRANE TRANSPORT PERMEASE"/>
    <property type="match status" value="1"/>
</dbReference>
<keyword evidence="7 8" id="KW-0472">Membrane</keyword>
<dbReference type="InterPro" id="IPR013525">
    <property type="entry name" value="ABC2_TM"/>
</dbReference>